<dbReference type="Gene3D" id="3.30.50.10">
    <property type="entry name" value="Erythroid Transcription Factor GATA-1, subunit A"/>
    <property type="match status" value="1"/>
</dbReference>
<keyword evidence="16" id="KW-1185">Reference proteome</keyword>
<evidence type="ECO:0000256" key="8">
    <source>
        <dbReference type="ARBA" id="ARBA00023159"/>
    </source>
</evidence>
<feature type="compositionally biased region" description="Basic and acidic residues" evidence="13">
    <location>
        <begin position="148"/>
        <end position="174"/>
    </location>
</feature>
<keyword evidence="7" id="KW-0238">DNA-binding</keyword>
<keyword evidence="10" id="KW-0539">Nucleus</keyword>
<feature type="domain" description="GATA-type" evidence="14">
    <location>
        <begin position="180"/>
        <end position="216"/>
    </location>
</feature>
<dbReference type="PROSITE" id="PS00344">
    <property type="entry name" value="GATA_ZN_FINGER_1"/>
    <property type="match status" value="1"/>
</dbReference>
<dbReference type="PROSITE" id="PS50114">
    <property type="entry name" value="GATA_ZN_FINGER_2"/>
    <property type="match status" value="1"/>
</dbReference>
<dbReference type="GO" id="GO:0008270">
    <property type="term" value="F:zinc ion binding"/>
    <property type="evidence" value="ECO:0007669"/>
    <property type="project" value="UniProtKB-KW"/>
</dbReference>
<evidence type="ECO:0000313" key="16">
    <source>
        <dbReference type="Proteomes" id="UP001634007"/>
    </source>
</evidence>
<evidence type="ECO:0000259" key="14">
    <source>
        <dbReference type="PROSITE" id="PS50114"/>
    </source>
</evidence>
<keyword evidence="8" id="KW-0010">Activator</keyword>
<dbReference type="CDD" id="cd00202">
    <property type="entry name" value="ZnF_GATA"/>
    <property type="match status" value="1"/>
</dbReference>
<evidence type="ECO:0000256" key="2">
    <source>
        <dbReference type="ARBA" id="ARBA00005694"/>
    </source>
</evidence>
<dbReference type="GO" id="GO:0003677">
    <property type="term" value="F:DNA binding"/>
    <property type="evidence" value="ECO:0007669"/>
    <property type="project" value="UniProtKB-KW"/>
</dbReference>
<dbReference type="InterPro" id="IPR000679">
    <property type="entry name" value="Znf_GATA"/>
</dbReference>
<gene>
    <name evidence="15" type="ORF">ACJRO7_011862</name>
</gene>
<evidence type="ECO:0000256" key="11">
    <source>
        <dbReference type="ARBA" id="ARBA00055020"/>
    </source>
</evidence>
<keyword evidence="5" id="KW-0862">Zinc</keyword>
<reference evidence="15 16" key="1">
    <citation type="submission" date="2024-11" db="EMBL/GenBank/DDBJ databases">
        <title>Chromosome-level genome assembly of Eucalyptus globulus Labill. provides insights into its genome evolution.</title>
        <authorList>
            <person name="Li X."/>
        </authorList>
    </citation>
    <scope>NUCLEOTIDE SEQUENCE [LARGE SCALE GENOMIC DNA]</scope>
    <source>
        <strain evidence="15">CL2024</strain>
        <tissue evidence="15">Fresh tender leaves</tissue>
    </source>
</reference>
<proteinExistence type="inferred from homology"/>
<evidence type="ECO:0000256" key="4">
    <source>
        <dbReference type="ARBA" id="ARBA00022771"/>
    </source>
</evidence>
<accession>A0ABD3LHQ6</accession>
<dbReference type="AlphaFoldDB" id="A0ABD3LHQ6"/>
<evidence type="ECO:0000256" key="6">
    <source>
        <dbReference type="ARBA" id="ARBA00023015"/>
    </source>
</evidence>
<dbReference type="InterPro" id="IPR013088">
    <property type="entry name" value="Znf_NHR/GATA"/>
</dbReference>
<dbReference type="SUPFAM" id="SSF57716">
    <property type="entry name" value="Glucocorticoid receptor-like (DNA-binding domain)"/>
    <property type="match status" value="1"/>
</dbReference>
<comment type="subcellular location">
    <subcellularLocation>
        <location evidence="1">Nucleus</location>
    </subcellularLocation>
</comment>
<evidence type="ECO:0000256" key="13">
    <source>
        <dbReference type="SAM" id="MobiDB-lite"/>
    </source>
</evidence>
<dbReference type="PANTHER" id="PTHR45658">
    <property type="entry name" value="GATA TRANSCRIPTION FACTOR"/>
    <property type="match status" value="1"/>
</dbReference>
<keyword evidence="3" id="KW-0479">Metal-binding</keyword>
<dbReference type="FunFam" id="3.30.50.10:FF:000025">
    <property type="entry name" value="GATA transcription factor"/>
    <property type="match status" value="1"/>
</dbReference>
<evidence type="ECO:0000256" key="1">
    <source>
        <dbReference type="ARBA" id="ARBA00004123"/>
    </source>
</evidence>
<dbReference type="GO" id="GO:0005634">
    <property type="term" value="C:nucleus"/>
    <property type="evidence" value="ECO:0007669"/>
    <property type="project" value="UniProtKB-SubCell"/>
</dbReference>
<evidence type="ECO:0000256" key="5">
    <source>
        <dbReference type="ARBA" id="ARBA00022833"/>
    </source>
</evidence>
<feature type="compositionally biased region" description="Polar residues" evidence="13">
    <location>
        <begin position="85"/>
        <end position="111"/>
    </location>
</feature>
<feature type="compositionally biased region" description="Polar residues" evidence="13">
    <location>
        <begin position="63"/>
        <end position="75"/>
    </location>
</feature>
<dbReference type="Pfam" id="PF00320">
    <property type="entry name" value="GATA"/>
    <property type="match status" value="1"/>
</dbReference>
<sequence length="273" mass="30420">MTLSSTGHFVGMSRSWFLTNFTDVSDEFFDWLRFFLDEDDTKDHIRKAGQGDAALVPIQSSDFSSVSRTPTNEFGANSGDHASKLSLSPFQAEQRSTRQVLPSQVEDNTPGGQQAMLIEAPSPVSVLEINSSFNTSEILAPNTSSLSYHEKCPRKSSLHEKPQDPAKRRRKEEDQSPQQPNQPRRCVHCAATESPMWRLGPMGPKTLCNACGIRYKTGRLFPEYRPSASPTYVPSLHSHFHKKVIRIREATNGEDTEVAANAQRPSQLGNIES</sequence>
<keyword evidence="4 12" id="KW-0863">Zinc-finger</keyword>
<comment type="similarity">
    <text evidence="2">Belongs to the type IV zinc-finger family. Class A subfamily.</text>
</comment>
<comment type="caution">
    <text evidence="15">The sequence shown here is derived from an EMBL/GenBank/DDBJ whole genome shotgun (WGS) entry which is preliminary data.</text>
</comment>
<feature type="region of interest" description="Disordered" evidence="13">
    <location>
        <begin position="144"/>
        <end position="185"/>
    </location>
</feature>
<feature type="region of interest" description="Disordered" evidence="13">
    <location>
        <begin position="63"/>
        <end position="111"/>
    </location>
</feature>
<dbReference type="SMART" id="SM00401">
    <property type="entry name" value="ZnF_GATA"/>
    <property type="match status" value="1"/>
</dbReference>
<dbReference type="PANTHER" id="PTHR45658:SF18">
    <property type="entry name" value="PROTEIN GAT2"/>
    <property type="match status" value="1"/>
</dbReference>
<protein>
    <recommendedName>
        <fullName evidence="14">GATA-type domain-containing protein</fullName>
    </recommendedName>
</protein>
<keyword evidence="6" id="KW-0805">Transcription regulation</keyword>
<evidence type="ECO:0000256" key="12">
    <source>
        <dbReference type="PROSITE-ProRule" id="PRU00094"/>
    </source>
</evidence>
<evidence type="ECO:0000256" key="7">
    <source>
        <dbReference type="ARBA" id="ARBA00023125"/>
    </source>
</evidence>
<dbReference type="InterPro" id="IPR051140">
    <property type="entry name" value="GATA_TF"/>
</dbReference>
<evidence type="ECO:0000256" key="3">
    <source>
        <dbReference type="ARBA" id="ARBA00022723"/>
    </source>
</evidence>
<evidence type="ECO:0000313" key="15">
    <source>
        <dbReference type="EMBL" id="KAL3750942.1"/>
    </source>
</evidence>
<evidence type="ECO:0000256" key="9">
    <source>
        <dbReference type="ARBA" id="ARBA00023163"/>
    </source>
</evidence>
<dbReference type="Proteomes" id="UP001634007">
    <property type="component" value="Unassembled WGS sequence"/>
</dbReference>
<name>A0ABD3LHQ6_EUCGL</name>
<keyword evidence="9" id="KW-0804">Transcription</keyword>
<comment type="function">
    <text evidence="11">Transcriptional activator that specifically binds 5'-GATA-3' or 5'-GAT-3' motifs within gene promoters. May be involved in the regulation of some light-responsive genes.</text>
</comment>
<dbReference type="EMBL" id="JBJKBG010000002">
    <property type="protein sequence ID" value="KAL3750942.1"/>
    <property type="molecule type" value="Genomic_DNA"/>
</dbReference>
<evidence type="ECO:0000256" key="10">
    <source>
        <dbReference type="ARBA" id="ARBA00023242"/>
    </source>
</evidence>
<organism evidence="15 16">
    <name type="scientific">Eucalyptus globulus</name>
    <name type="common">Tasmanian blue gum</name>
    <dbReference type="NCBI Taxonomy" id="34317"/>
    <lineage>
        <taxon>Eukaryota</taxon>
        <taxon>Viridiplantae</taxon>
        <taxon>Streptophyta</taxon>
        <taxon>Embryophyta</taxon>
        <taxon>Tracheophyta</taxon>
        <taxon>Spermatophyta</taxon>
        <taxon>Magnoliopsida</taxon>
        <taxon>eudicotyledons</taxon>
        <taxon>Gunneridae</taxon>
        <taxon>Pentapetalae</taxon>
        <taxon>rosids</taxon>
        <taxon>malvids</taxon>
        <taxon>Myrtales</taxon>
        <taxon>Myrtaceae</taxon>
        <taxon>Myrtoideae</taxon>
        <taxon>Eucalypteae</taxon>
        <taxon>Eucalyptus</taxon>
    </lineage>
</organism>